<dbReference type="Proteomes" id="UP000000851">
    <property type="component" value="Chromosome"/>
</dbReference>
<dbReference type="InterPro" id="IPR038765">
    <property type="entry name" value="Papain-like_cys_pep_sf"/>
</dbReference>
<gene>
    <name evidence="2" type="ordered locus">Caci_7697</name>
</gene>
<dbReference type="Gene3D" id="2.40.128.150">
    <property type="entry name" value="Cysteine proteinases"/>
    <property type="match status" value="1"/>
</dbReference>
<evidence type="ECO:0000256" key="1">
    <source>
        <dbReference type="ARBA" id="ARBA00006547"/>
    </source>
</evidence>
<dbReference type="RefSeq" id="WP_015796246.1">
    <property type="nucleotide sequence ID" value="NC_013131.1"/>
</dbReference>
<evidence type="ECO:0000313" key="2">
    <source>
        <dbReference type="EMBL" id="ACU76521.1"/>
    </source>
</evidence>
<evidence type="ECO:0000313" key="3">
    <source>
        <dbReference type="Proteomes" id="UP000000851"/>
    </source>
</evidence>
<dbReference type="Gene3D" id="3.30.2140.10">
    <property type="entry name" value="Arylamine N-acetyltransferase"/>
    <property type="match status" value="1"/>
</dbReference>
<dbReference type="HOGENOM" id="CLU_049918_1_0_11"/>
<dbReference type="PANTHER" id="PTHR11786">
    <property type="entry name" value="N-HYDROXYARYLAMINE O-ACETYLTRANSFERASE"/>
    <property type="match status" value="1"/>
</dbReference>
<dbReference type="OrthoDB" id="7181050at2"/>
<dbReference type="EMBL" id="CP001700">
    <property type="protein sequence ID" value="ACU76521.1"/>
    <property type="molecule type" value="Genomic_DNA"/>
</dbReference>
<dbReference type="eggNOG" id="COG2162">
    <property type="taxonomic scope" value="Bacteria"/>
</dbReference>
<dbReference type="InterPro" id="IPR001447">
    <property type="entry name" value="Arylamine_N-AcTrfase"/>
</dbReference>
<name>C7QCQ8_CATAD</name>
<dbReference type="KEGG" id="cai:Caci_7697"/>
<dbReference type="Pfam" id="PF00797">
    <property type="entry name" value="Acetyltransf_2"/>
    <property type="match status" value="1"/>
</dbReference>
<reference evidence="2 3" key="1">
    <citation type="journal article" date="2009" name="Stand. Genomic Sci.">
        <title>Complete genome sequence of Catenulispora acidiphila type strain (ID 139908).</title>
        <authorList>
            <person name="Copeland A."/>
            <person name="Lapidus A."/>
            <person name="Glavina Del Rio T."/>
            <person name="Nolan M."/>
            <person name="Lucas S."/>
            <person name="Chen F."/>
            <person name="Tice H."/>
            <person name="Cheng J.F."/>
            <person name="Bruce D."/>
            <person name="Goodwin L."/>
            <person name="Pitluck S."/>
            <person name="Mikhailova N."/>
            <person name="Pati A."/>
            <person name="Ivanova N."/>
            <person name="Mavromatis K."/>
            <person name="Chen A."/>
            <person name="Palaniappan K."/>
            <person name="Chain P."/>
            <person name="Land M."/>
            <person name="Hauser L."/>
            <person name="Chang Y.J."/>
            <person name="Jeffries C.D."/>
            <person name="Chertkov O."/>
            <person name="Brettin T."/>
            <person name="Detter J.C."/>
            <person name="Han C."/>
            <person name="Ali Z."/>
            <person name="Tindall B.J."/>
            <person name="Goker M."/>
            <person name="Bristow J."/>
            <person name="Eisen J.A."/>
            <person name="Markowitz V."/>
            <person name="Hugenholtz P."/>
            <person name="Kyrpides N.C."/>
            <person name="Klenk H.P."/>
        </authorList>
    </citation>
    <scope>NUCLEOTIDE SEQUENCE [LARGE SCALE GENOMIC DNA]</scope>
    <source>
        <strain evidence="3">DSM 44928 / JCM 14897 / NBRC 102108 / NRRL B-24433 / ID139908</strain>
    </source>
</reference>
<dbReference type="InParanoid" id="C7QCQ8"/>
<dbReference type="AlphaFoldDB" id="C7QCQ8"/>
<sequence length="288" mass="32178">MANIDVQGYLRRLGTEHPGKPTIEGLFALHRAHVERVAYTSLQVHLGQRTTPDPFDSAARIVAGESGYCYHLNGGFGALLETLGYDVTWHRGRVWSREPRGHGLGPVADEPNHMVLLVEAENTLYYCDAGLGDGLHEPLLCVPGETAQGPYTYKLERTRFDNGASGWSFTHDPKADSFTGMVFEERIAALPDFVARHEWMETNPESGFVKNLDVYRRDAAGVDHLRGCVLTRSDGTTVTKRDLTDSEEWFDALADIFALRLPGIGDVAQERLWKRVWEQHVAWSAEQG</sequence>
<dbReference type="PANTHER" id="PTHR11786:SF0">
    <property type="entry name" value="ARYLAMINE N-ACETYLTRANSFERASE 4-RELATED"/>
    <property type="match status" value="1"/>
</dbReference>
<keyword evidence="3" id="KW-1185">Reference proteome</keyword>
<organism evidence="2 3">
    <name type="scientific">Catenulispora acidiphila (strain DSM 44928 / JCM 14897 / NBRC 102108 / NRRL B-24433 / ID139908)</name>
    <dbReference type="NCBI Taxonomy" id="479433"/>
    <lineage>
        <taxon>Bacteria</taxon>
        <taxon>Bacillati</taxon>
        <taxon>Actinomycetota</taxon>
        <taxon>Actinomycetes</taxon>
        <taxon>Catenulisporales</taxon>
        <taxon>Catenulisporaceae</taxon>
        <taxon>Catenulispora</taxon>
    </lineage>
</organism>
<dbReference type="STRING" id="479433.Caci_7697"/>
<proteinExistence type="inferred from homology"/>
<dbReference type="SUPFAM" id="SSF54001">
    <property type="entry name" value="Cysteine proteinases"/>
    <property type="match status" value="1"/>
</dbReference>
<protein>
    <submittedName>
        <fullName evidence="2">N-acetyltransferase</fullName>
    </submittedName>
</protein>
<dbReference type="GO" id="GO:0016407">
    <property type="term" value="F:acetyltransferase activity"/>
    <property type="evidence" value="ECO:0007669"/>
    <property type="project" value="InterPro"/>
</dbReference>
<comment type="similarity">
    <text evidence="1">Belongs to the arylamine N-acetyltransferase family.</text>
</comment>
<keyword evidence="2" id="KW-0808">Transferase</keyword>
<accession>C7QCQ8</accession>